<dbReference type="Proteomes" id="UP000063387">
    <property type="component" value="Chromosome"/>
</dbReference>
<protein>
    <submittedName>
        <fullName evidence="3">EcoKI restriction-modification system protein HsdS</fullName>
    </submittedName>
</protein>
<name>A0A109UNA3_9GAMM</name>
<dbReference type="REBASE" id="137730">
    <property type="entry name" value="S.Hch83ORF3458P"/>
</dbReference>
<dbReference type="EMBL" id="CP014226">
    <property type="protein sequence ID" value="AMD02499.1"/>
    <property type="molecule type" value="Genomic_DNA"/>
</dbReference>
<evidence type="ECO:0000313" key="4">
    <source>
        <dbReference type="Proteomes" id="UP000063387"/>
    </source>
</evidence>
<dbReference type="STRING" id="507626.LOKO_03459"/>
<dbReference type="Gene3D" id="3.90.220.20">
    <property type="entry name" value="DNA methylase specificity domains"/>
    <property type="match status" value="2"/>
</dbReference>
<dbReference type="KEGG" id="hco:LOKO_03459"/>
<evidence type="ECO:0000313" key="3">
    <source>
        <dbReference type="EMBL" id="AMD02499.1"/>
    </source>
</evidence>
<keyword evidence="2" id="KW-0238">DNA-binding</keyword>
<dbReference type="InterPro" id="IPR052021">
    <property type="entry name" value="Type-I_RS_S_subunit"/>
</dbReference>
<sequence length="454" mass="50347">MSFPPYPEYKDSGVEWLGEVPAHWQSKRLKFLFDIQKRGVREEDQIVTCFRDGMVTLRKNRRSEGFTNALQEIGYQGIRSGDLVIHAMDAFAGAIGVSDSDGKSSPVYSVCVPVSPDVSPYYYARLLRHMALSGFVASLAKGIRERSTDFRWTDAAEIFLPVPTADEQVKITRFLDHETTRIDALVKEQQRLIELLKEKRQAVISHAVTKGLDPDVPLKDSGVEWLGAVPAHWEVGRVKNVASFITSGPRGWSDYLTESGEEIFVQSGDLDDHIGVNFENAKRIRSPMGAEGARTRINCGDVLVCITGANTGRVAVSDLPPVSAFINQHLSLVRLNQVNALPEFVGYALSSESIQSFFRVEQYGLKEGLSLSDVADAPLVLPPKYEQELVMKYLKDQTQRLDRLAIDAERSVELLQERRSALISAAVTGKIDVRGWQQPAGLLAPAETTQTEAV</sequence>
<dbReference type="SUPFAM" id="SSF116734">
    <property type="entry name" value="DNA methylase specificity domain"/>
    <property type="match status" value="2"/>
</dbReference>
<dbReference type="PANTHER" id="PTHR30408">
    <property type="entry name" value="TYPE-1 RESTRICTION ENZYME ECOKI SPECIFICITY PROTEIN"/>
    <property type="match status" value="1"/>
</dbReference>
<proteinExistence type="predicted"/>
<reference evidence="3 4" key="2">
    <citation type="submission" date="2016-02" db="EMBL/GenBank/DDBJ databases">
        <authorList>
            <person name="Wen L."/>
            <person name="He K."/>
            <person name="Yang H."/>
        </authorList>
    </citation>
    <scope>NUCLEOTIDE SEQUENCE [LARGE SCALE GENOMIC DNA]</scope>
    <source>
        <strain evidence="3 4">AGD 8-3</strain>
    </source>
</reference>
<organism evidence="3 4">
    <name type="scientific">Halomonas chromatireducens</name>
    <dbReference type="NCBI Taxonomy" id="507626"/>
    <lineage>
        <taxon>Bacteria</taxon>
        <taxon>Pseudomonadati</taxon>
        <taxon>Pseudomonadota</taxon>
        <taxon>Gammaproteobacteria</taxon>
        <taxon>Oceanospirillales</taxon>
        <taxon>Halomonadaceae</taxon>
        <taxon>Halomonas</taxon>
    </lineage>
</organism>
<dbReference type="InterPro" id="IPR044946">
    <property type="entry name" value="Restrct_endonuc_typeI_TRD_sf"/>
</dbReference>
<keyword evidence="1" id="KW-0680">Restriction system</keyword>
<dbReference type="OrthoDB" id="9798929at2"/>
<keyword evidence="4" id="KW-1185">Reference proteome</keyword>
<evidence type="ECO:0000256" key="1">
    <source>
        <dbReference type="ARBA" id="ARBA00022747"/>
    </source>
</evidence>
<accession>A0A109UNA3</accession>
<dbReference type="Gene3D" id="1.10.287.1120">
    <property type="entry name" value="Bipartite methylase S protein"/>
    <property type="match status" value="1"/>
</dbReference>
<reference evidence="3 4" key="1">
    <citation type="journal article" date="2016" name="Genome Announc.">
        <title>Draft Genome Sequence of 'Halomonas chromatireducens' Strain AGD 8-3, a Haloalkaliphilic Chromate- and Selenite-Reducing Gammaproteobacterium.</title>
        <authorList>
            <person name="Sharko F.S."/>
            <person name="Shapovalova A.A."/>
            <person name="Tsygankova S.V."/>
            <person name="Komova A.V."/>
            <person name="Boulygina E.S."/>
            <person name="Teslyuk A.B."/>
            <person name="Gotovtsev P.M."/>
            <person name="Namsaraev Z.B."/>
            <person name="Khijniak T.V."/>
            <person name="Nedoluzhko A.V."/>
            <person name="Vasilov R.G."/>
        </authorList>
    </citation>
    <scope>NUCLEOTIDE SEQUENCE [LARGE SCALE GENOMIC DNA]</scope>
    <source>
        <strain evidence="3 4">AGD 8-3</strain>
    </source>
</reference>
<dbReference type="GO" id="GO:0003677">
    <property type="term" value="F:DNA binding"/>
    <property type="evidence" value="ECO:0007669"/>
    <property type="project" value="UniProtKB-KW"/>
</dbReference>
<dbReference type="PANTHER" id="PTHR30408:SF12">
    <property type="entry name" value="TYPE I RESTRICTION ENZYME MJAVIII SPECIFICITY SUBUNIT"/>
    <property type="match status" value="1"/>
</dbReference>
<gene>
    <name evidence="3" type="ORF">LOKO_03459</name>
</gene>
<dbReference type="GO" id="GO:0009307">
    <property type="term" value="P:DNA restriction-modification system"/>
    <property type="evidence" value="ECO:0007669"/>
    <property type="project" value="UniProtKB-KW"/>
</dbReference>
<evidence type="ECO:0000256" key="2">
    <source>
        <dbReference type="ARBA" id="ARBA00023125"/>
    </source>
</evidence>
<dbReference type="AlphaFoldDB" id="A0A109UNA3"/>
<dbReference type="RefSeq" id="WP_066451886.1">
    <property type="nucleotide sequence ID" value="NZ_CP014226.1"/>
</dbReference>
<dbReference type="PATRIC" id="fig|507626.3.peg.3458"/>